<sequence>MGFLYAFNFILFFAGVIGTVVTFINLVYRLVKHEHNYTRRILLLIFFIIITIISINIDGSFIHFLLHP</sequence>
<reference evidence="2" key="2">
    <citation type="journal article" date="2023" name="PLoS ONE">
        <title>Philodulcilactobacillus myokoensis gen. nov., sp. nov., a fructophilic, acidophilic, and agar-phobic lactic acid bacterium isolated from fermented vegetable extracts.</title>
        <authorList>
            <person name="Kouya T."/>
            <person name="Ishiyama Y."/>
            <person name="Ohashi S."/>
            <person name="Kumakubo R."/>
            <person name="Yamazaki T."/>
            <person name="Otaki T."/>
        </authorList>
    </citation>
    <scope>NUCLEOTIDE SEQUENCE</scope>
    <source>
        <strain evidence="2">WR16-4</strain>
    </source>
</reference>
<dbReference type="EMBL" id="BRPL01000004">
    <property type="protein sequence ID" value="GLB47556.1"/>
    <property type="molecule type" value="Genomic_DNA"/>
</dbReference>
<gene>
    <name evidence="2" type="ORF">WR164_15350</name>
</gene>
<keyword evidence="3" id="KW-1185">Reference proteome</keyword>
<dbReference type="AlphaFoldDB" id="A0A9W6ESZ1"/>
<organism evidence="2 3">
    <name type="scientific">Philodulcilactobacillus myokoensis</name>
    <dbReference type="NCBI Taxonomy" id="2929573"/>
    <lineage>
        <taxon>Bacteria</taxon>
        <taxon>Bacillati</taxon>
        <taxon>Bacillota</taxon>
        <taxon>Bacilli</taxon>
        <taxon>Lactobacillales</taxon>
        <taxon>Lactobacillaceae</taxon>
        <taxon>Philodulcilactobacillus</taxon>
    </lineage>
</organism>
<keyword evidence="1" id="KW-1133">Transmembrane helix</keyword>
<proteinExistence type="predicted"/>
<evidence type="ECO:0000256" key="1">
    <source>
        <dbReference type="SAM" id="Phobius"/>
    </source>
</evidence>
<accession>A0A9W6ESZ1</accession>
<reference evidence="2" key="1">
    <citation type="submission" date="2022-07" db="EMBL/GenBank/DDBJ databases">
        <authorList>
            <person name="Kouya T."/>
            <person name="Ishiyama Y."/>
        </authorList>
    </citation>
    <scope>NUCLEOTIDE SEQUENCE</scope>
    <source>
        <strain evidence="2">WR16-4</strain>
    </source>
</reference>
<keyword evidence="1" id="KW-0812">Transmembrane</keyword>
<keyword evidence="1" id="KW-0472">Membrane</keyword>
<feature type="transmembrane region" description="Helical" evidence="1">
    <location>
        <begin position="40"/>
        <end position="66"/>
    </location>
</feature>
<evidence type="ECO:0000313" key="3">
    <source>
        <dbReference type="Proteomes" id="UP001144204"/>
    </source>
</evidence>
<name>A0A9W6ESZ1_9LACO</name>
<evidence type="ECO:0000313" key="2">
    <source>
        <dbReference type="EMBL" id="GLB47556.1"/>
    </source>
</evidence>
<comment type="caution">
    <text evidence="2">The sequence shown here is derived from an EMBL/GenBank/DDBJ whole genome shotgun (WGS) entry which is preliminary data.</text>
</comment>
<dbReference type="Proteomes" id="UP001144204">
    <property type="component" value="Unassembled WGS sequence"/>
</dbReference>
<feature type="transmembrane region" description="Helical" evidence="1">
    <location>
        <begin position="6"/>
        <end position="28"/>
    </location>
</feature>
<protein>
    <submittedName>
        <fullName evidence="2">Uncharacterized protein</fullName>
    </submittedName>
</protein>